<gene>
    <name evidence="3" type="ORF">E4665_09820</name>
</gene>
<proteinExistence type="predicted"/>
<dbReference type="InterPro" id="IPR000160">
    <property type="entry name" value="GGDEF_dom"/>
</dbReference>
<organism evidence="3 4">
    <name type="scientific">Sporolactobacillus shoreae</name>
    <dbReference type="NCBI Taxonomy" id="1465501"/>
    <lineage>
        <taxon>Bacteria</taxon>
        <taxon>Bacillati</taxon>
        <taxon>Bacillota</taxon>
        <taxon>Bacilli</taxon>
        <taxon>Bacillales</taxon>
        <taxon>Sporolactobacillaceae</taxon>
        <taxon>Sporolactobacillus</taxon>
    </lineage>
</organism>
<dbReference type="SUPFAM" id="SSF55785">
    <property type="entry name" value="PYP-like sensor domain (PAS domain)"/>
    <property type="match status" value="1"/>
</dbReference>
<dbReference type="PANTHER" id="PTHR33121:SF79">
    <property type="entry name" value="CYCLIC DI-GMP PHOSPHODIESTERASE PDED-RELATED"/>
    <property type="match status" value="1"/>
</dbReference>
<dbReference type="AlphaFoldDB" id="A0A4Z0GP85"/>
<dbReference type="InterPro" id="IPR035965">
    <property type="entry name" value="PAS-like_dom_sf"/>
</dbReference>
<dbReference type="SUPFAM" id="SSF55073">
    <property type="entry name" value="Nucleotide cyclase"/>
    <property type="match status" value="1"/>
</dbReference>
<name>A0A4Z0GP85_9BACL</name>
<dbReference type="SMART" id="SM00091">
    <property type="entry name" value="PAS"/>
    <property type="match status" value="1"/>
</dbReference>
<dbReference type="CDD" id="cd01949">
    <property type="entry name" value="GGDEF"/>
    <property type="match status" value="1"/>
</dbReference>
<dbReference type="GO" id="GO:0071111">
    <property type="term" value="F:cyclic-guanylate-specific phosphodiesterase activity"/>
    <property type="evidence" value="ECO:0007669"/>
    <property type="project" value="InterPro"/>
</dbReference>
<dbReference type="Pfam" id="PF13426">
    <property type="entry name" value="PAS_9"/>
    <property type="match status" value="1"/>
</dbReference>
<dbReference type="Gene3D" id="3.30.70.270">
    <property type="match status" value="1"/>
</dbReference>
<dbReference type="Gene3D" id="3.20.20.450">
    <property type="entry name" value="EAL domain"/>
    <property type="match status" value="1"/>
</dbReference>
<dbReference type="PANTHER" id="PTHR33121">
    <property type="entry name" value="CYCLIC DI-GMP PHOSPHODIESTERASE PDEF"/>
    <property type="match status" value="1"/>
</dbReference>
<dbReference type="PROSITE" id="PS50883">
    <property type="entry name" value="EAL"/>
    <property type="match status" value="1"/>
</dbReference>
<reference evidence="3 4" key="1">
    <citation type="journal article" date="2015" name="Int. J. Syst. Evol. Microbiol.">
        <title>Sporolactobacillus shoreae sp. nov. and Sporolactobacillus spathodeae sp. nov., two spore-forming lactic acid bacteria isolated from tree barks in Thailand.</title>
        <authorList>
            <person name="Thamacharoensuk T."/>
            <person name="Kitahara M."/>
            <person name="Ohkuma M."/>
            <person name="Thongchul N."/>
            <person name="Tanasupawat S."/>
        </authorList>
    </citation>
    <scope>NUCLEOTIDE SEQUENCE [LARGE SCALE GENOMIC DNA]</scope>
    <source>
        <strain evidence="3 4">BK92</strain>
    </source>
</reference>
<dbReference type="CDD" id="cd01948">
    <property type="entry name" value="EAL"/>
    <property type="match status" value="1"/>
</dbReference>
<feature type="domain" description="GGDEF" evidence="2">
    <location>
        <begin position="188"/>
        <end position="318"/>
    </location>
</feature>
<dbReference type="SMART" id="SM00052">
    <property type="entry name" value="EAL"/>
    <property type="match status" value="1"/>
</dbReference>
<dbReference type="SUPFAM" id="SSF141868">
    <property type="entry name" value="EAL domain-like"/>
    <property type="match status" value="1"/>
</dbReference>
<feature type="domain" description="EAL" evidence="1">
    <location>
        <begin position="327"/>
        <end position="579"/>
    </location>
</feature>
<dbReference type="InterPro" id="IPR043128">
    <property type="entry name" value="Rev_trsase/Diguanyl_cyclase"/>
</dbReference>
<dbReference type="InterPro" id="IPR029787">
    <property type="entry name" value="Nucleotide_cyclase"/>
</dbReference>
<dbReference type="InterPro" id="IPR050706">
    <property type="entry name" value="Cyclic-di-GMP_PDE-like"/>
</dbReference>
<evidence type="ECO:0000313" key="3">
    <source>
        <dbReference type="EMBL" id="TGA98027.1"/>
    </source>
</evidence>
<dbReference type="Proteomes" id="UP000298347">
    <property type="component" value="Unassembled WGS sequence"/>
</dbReference>
<dbReference type="Gene3D" id="3.30.450.20">
    <property type="entry name" value="PAS domain"/>
    <property type="match status" value="1"/>
</dbReference>
<comment type="caution">
    <text evidence="3">The sequence shown here is derived from an EMBL/GenBank/DDBJ whole genome shotgun (WGS) entry which is preliminary data.</text>
</comment>
<dbReference type="InterPro" id="IPR000014">
    <property type="entry name" value="PAS"/>
</dbReference>
<accession>A0A4Z0GP85</accession>
<dbReference type="Pfam" id="PF00990">
    <property type="entry name" value="GGDEF"/>
    <property type="match status" value="1"/>
</dbReference>
<dbReference type="SMART" id="SM00267">
    <property type="entry name" value="GGDEF"/>
    <property type="match status" value="1"/>
</dbReference>
<sequence>MIAAAAAAILCFVSLFVFISTRTVRAGEEKEALARQLADSLSVGAFILKNNKFIYVNDSLCQLMGYTPTLFKKMKWQDIASIQSSEETAEMLKMFREKKSEKFSGELVGIKGDGSKTFLKVNAHRMKDSPQGDAVLISGTATPVVNMGSDPDNEDGGRKPGIDTLTQLPGVIELRRKVLHEVLEGGAFSFALVLIDVDSLNRVNDTIGRDAGDQLLIEASKRLSGCEGDRVYRFKGDEFALLLEDVTREDAIQHMERITKEFAPPLKLFNTPWYESVTMGASFYPDDADNGSQVIEFAKAAVHFAKQVSKGSYQIYNPGISRRLKNQLELEMDLRHALSRGELAMYYQPQVDLSSGTLVGTEALMRWVHPQRGVISPGVFIPLAEEIGVIEEIGEWALKTACRQTRLWNEKGLLFHVSVNLSPKQIFQDNLVDMVRSVLKQTGLAAKFLQLEITETADADLIMMSKKLSEIRDLGIGISIDDFGTGYNSMNYLKSLPLTQLKIDQSFIRKDYYNSHNMALIRTFVDLADELDLEVVAEGVETGEHVRFLKTVKCDLAQGYLFGRPLSAANLLGQLPIISKQINQNVIRSS</sequence>
<dbReference type="InterPro" id="IPR035919">
    <property type="entry name" value="EAL_sf"/>
</dbReference>
<keyword evidence="4" id="KW-1185">Reference proteome</keyword>
<dbReference type="CDD" id="cd00130">
    <property type="entry name" value="PAS"/>
    <property type="match status" value="1"/>
</dbReference>
<dbReference type="OrthoDB" id="9759607at2"/>
<evidence type="ECO:0000259" key="1">
    <source>
        <dbReference type="PROSITE" id="PS50883"/>
    </source>
</evidence>
<dbReference type="NCBIfam" id="TIGR00229">
    <property type="entry name" value="sensory_box"/>
    <property type="match status" value="1"/>
</dbReference>
<dbReference type="InterPro" id="IPR001633">
    <property type="entry name" value="EAL_dom"/>
</dbReference>
<dbReference type="EMBL" id="SRJD01000010">
    <property type="protein sequence ID" value="TGA98027.1"/>
    <property type="molecule type" value="Genomic_DNA"/>
</dbReference>
<dbReference type="NCBIfam" id="TIGR00254">
    <property type="entry name" value="GGDEF"/>
    <property type="match status" value="1"/>
</dbReference>
<dbReference type="PROSITE" id="PS50887">
    <property type="entry name" value="GGDEF"/>
    <property type="match status" value="1"/>
</dbReference>
<protein>
    <submittedName>
        <fullName evidence="3">EAL domain-containing protein</fullName>
    </submittedName>
</protein>
<evidence type="ECO:0000313" key="4">
    <source>
        <dbReference type="Proteomes" id="UP000298347"/>
    </source>
</evidence>
<dbReference type="Pfam" id="PF00563">
    <property type="entry name" value="EAL"/>
    <property type="match status" value="1"/>
</dbReference>
<evidence type="ECO:0000259" key="2">
    <source>
        <dbReference type="PROSITE" id="PS50887"/>
    </source>
</evidence>